<feature type="transmembrane region" description="Helical" evidence="2">
    <location>
        <begin position="218"/>
        <end position="239"/>
    </location>
</feature>
<feature type="transmembrane region" description="Helical" evidence="2">
    <location>
        <begin position="296"/>
        <end position="314"/>
    </location>
</feature>
<dbReference type="OMA" id="HYDTEIF"/>
<dbReference type="Gene3D" id="1.10.287.630">
    <property type="entry name" value="Helix hairpin bin"/>
    <property type="match status" value="1"/>
</dbReference>
<dbReference type="Proteomes" id="UP000000600">
    <property type="component" value="Unassembled WGS sequence"/>
</dbReference>
<keyword evidence="5" id="KW-1185">Reference proteome</keyword>
<feature type="transmembrane region" description="Helical" evidence="2">
    <location>
        <begin position="358"/>
        <end position="386"/>
    </location>
</feature>
<sequence>MQFHLETENNLIISDFRPEDCIDFLSMESISDVGIQFPKPQNTKYNVEPPPNSKDLKEKVILSPLSPNFEGLKDYEQQILLPSQNLTQRPIQQKSSIKLINNNHKQQTNFSGSFMKYFHTRRFVNRILRNKHMFHKLQPIHLEIINDASSHYDTEIFGQKSHSFKPLGLMKTLHLSISPSLTKKIISKYRQMSNFVLSKLQQILHQIPVIQPENKGRIIWDVVLSITRLYFIILIPIDMVFEERLLYSDKLIIVTTLQTFLLILDMFINFNTAYYQFGQIVSERSKIIHHNFSKGYGLDAFSVIFLICLLFVDWDQIGDYEPFVFIGLLSFTVQYQNITKLTRIFEEVLNLNKIQAGFLELAKLITLLLYILHISACIWIGCGRISSSVTNGTSWMVKEQVLNEQWIVQYLRSFYFCTVTMFTVGYGDLTPQSNLEYVTCIIFIMIFSIQLPYSVNTVGAIIDEISKYSEQKLQKLRIINTYMAKKKITYELQVKIRQYLAYYWECQNTQLSQEVKGILEQLSENLRDSLMLEANSIILNSCDMFSKFLSPGFTKALVNKIRYLDVQPENIVDFADQPDSYQNYYLAFIEIGTIQVIQDQNNCKNDSYIKQLSSGQVFGLYEFITGTQCNEFYKSKGFTKLLVLPRNQFLKILRDFPEDKEKYCQIRDDLLYNNGEQFLRDIGVQCYMCNSRDHITKFCPMVHYCADKEKIIKSQTYIIKQPRVKQKRKVRRSQFNGKSDQKIIMEIAQYFKEDFWKQCQYYEINDIDLEQQQSPQYSITSDEIKENIKSTPQLHITKTSQVIQNKHIKQQRIGLLNEIHQSRRAARQNTISPLMKFSTNQQIADQYSQNEMKVIPRAHSSLIENVSQQESQITPEKQEEEDGTAQKSNQQIVPIKVEQFQTKKRCMPQPQQSQFTKRLKNLKIEIEKDPQKKMSLFTTTDLELQENCSALEQRIIQLKQFQEQETTVVQLQNLSILIQNQLNDKFMCLENFDLQKDFQFYLHHNNFTQLEVSNCYNKHLIENLSRFIKYLFYPFVYIKKYSKLNVDEDHKLERQRKTMSFSKKKATVVIKFRDKAKQIINSRRIVPE</sequence>
<dbReference type="InterPro" id="IPR000595">
    <property type="entry name" value="cNMP-bd_dom"/>
</dbReference>
<evidence type="ECO:0000259" key="3">
    <source>
        <dbReference type="PROSITE" id="PS50042"/>
    </source>
</evidence>
<feature type="transmembrane region" description="Helical" evidence="2">
    <location>
        <begin position="434"/>
        <end position="453"/>
    </location>
</feature>
<gene>
    <name evidence="4" type="ORF">GSPATT00006909001</name>
</gene>
<evidence type="ECO:0000256" key="1">
    <source>
        <dbReference type="SAM" id="MobiDB-lite"/>
    </source>
</evidence>
<dbReference type="GO" id="GO:0005886">
    <property type="term" value="C:plasma membrane"/>
    <property type="evidence" value="ECO:0000318"/>
    <property type="project" value="GO_Central"/>
</dbReference>
<feature type="compositionally biased region" description="Polar residues" evidence="1">
    <location>
        <begin position="865"/>
        <end position="875"/>
    </location>
</feature>
<dbReference type="PROSITE" id="PS50042">
    <property type="entry name" value="CNMP_BINDING_3"/>
    <property type="match status" value="1"/>
</dbReference>
<dbReference type="Gene3D" id="2.60.120.10">
    <property type="entry name" value="Jelly Rolls"/>
    <property type="match status" value="1"/>
</dbReference>
<dbReference type="eggNOG" id="KOG0498">
    <property type="taxonomic scope" value="Eukaryota"/>
</dbReference>
<evidence type="ECO:0000313" key="5">
    <source>
        <dbReference type="Proteomes" id="UP000000600"/>
    </source>
</evidence>
<dbReference type="PANTHER" id="PTHR10217">
    <property type="entry name" value="VOLTAGE AND LIGAND GATED POTASSIUM CHANNEL"/>
    <property type="match status" value="1"/>
</dbReference>
<dbReference type="EMBL" id="CT868052">
    <property type="protein sequence ID" value="CAK67602.1"/>
    <property type="molecule type" value="Genomic_DNA"/>
</dbReference>
<dbReference type="OrthoDB" id="421226at2759"/>
<reference evidence="4 5" key="1">
    <citation type="journal article" date="2006" name="Nature">
        <title>Global trends of whole-genome duplications revealed by the ciliate Paramecium tetraurelia.</title>
        <authorList>
            <consortium name="Genoscope"/>
            <person name="Aury J.-M."/>
            <person name="Jaillon O."/>
            <person name="Duret L."/>
            <person name="Noel B."/>
            <person name="Jubin C."/>
            <person name="Porcel B.M."/>
            <person name="Segurens B."/>
            <person name="Daubin V."/>
            <person name="Anthouard V."/>
            <person name="Aiach N."/>
            <person name="Arnaiz O."/>
            <person name="Billaut A."/>
            <person name="Beisson J."/>
            <person name="Blanc I."/>
            <person name="Bouhouche K."/>
            <person name="Camara F."/>
            <person name="Duharcourt S."/>
            <person name="Guigo R."/>
            <person name="Gogendeau D."/>
            <person name="Katinka M."/>
            <person name="Keller A.-M."/>
            <person name="Kissmehl R."/>
            <person name="Klotz C."/>
            <person name="Koll F."/>
            <person name="Le Moue A."/>
            <person name="Lepere C."/>
            <person name="Malinsky S."/>
            <person name="Nowacki M."/>
            <person name="Nowak J.K."/>
            <person name="Plattner H."/>
            <person name="Poulain J."/>
            <person name="Ruiz F."/>
            <person name="Serrano V."/>
            <person name="Zagulski M."/>
            <person name="Dessen P."/>
            <person name="Betermier M."/>
            <person name="Weissenbach J."/>
            <person name="Scarpelli C."/>
            <person name="Schachter V."/>
            <person name="Sperling L."/>
            <person name="Meyer E."/>
            <person name="Cohen J."/>
            <person name="Wincker P."/>
        </authorList>
    </citation>
    <scope>NUCLEOTIDE SEQUENCE [LARGE SCALE GENOMIC DNA]</scope>
    <source>
        <strain evidence="4 5">Stock d4-2</strain>
    </source>
</reference>
<dbReference type="InterPro" id="IPR018490">
    <property type="entry name" value="cNMP-bd_dom_sf"/>
</dbReference>
<dbReference type="HOGENOM" id="CLU_007129_0_0_1"/>
<proteinExistence type="predicted"/>
<evidence type="ECO:0000313" key="4">
    <source>
        <dbReference type="EMBL" id="CAK67602.1"/>
    </source>
</evidence>
<dbReference type="AlphaFoldDB" id="A0C9Y5"/>
<dbReference type="InParanoid" id="A0C9Y5"/>
<feature type="transmembrane region" description="Helical" evidence="2">
    <location>
        <begin position="251"/>
        <end position="275"/>
    </location>
</feature>
<dbReference type="PANTHER" id="PTHR10217:SF435">
    <property type="entry name" value="POTASSIUM VOLTAGE-GATED CHANNEL PROTEIN EAG"/>
    <property type="match status" value="1"/>
</dbReference>
<dbReference type="Gene3D" id="1.10.287.70">
    <property type="match status" value="1"/>
</dbReference>
<dbReference type="SUPFAM" id="SSF51206">
    <property type="entry name" value="cAMP-binding domain-like"/>
    <property type="match status" value="1"/>
</dbReference>
<dbReference type="RefSeq" id="XP_001434999.1">
    <property type="nucleotide sequence ID" value="XM_001434962.1"/>
</dbReference>
<dbReference type="Pfam" id="PF07885">
    <property type="entry name" value="Ion_trans_2"/>
    <property type="match status" value="1"/>
</dbReference>
<accession>A0C9Y5</accession>
<dbReference type="InterPro" id="IPR050818">
    <property type="entry name" value="KCNH_animal-type"/>
</dbReference>
<feature type="region of interest" description="Disordered" evidence="1">
    <location>
        <begin position="865"/>
        <end position="891"/>
    </location>
</feature>
<dbReference type="InterPro" id="IPR014710">
    <property type="entry name" value="RmlC-like_jellyroll"/>
</dbReference>
<keyword evidence="2" id="KW-0472">Membrane</keyword>
<name>A0C9Y5_PARTE</name>
<organism evidence="4 5">
    <name type="scientific">Paramecium tetraurelia</name>
    <dbReference type="NCBI Taxonomy" id="5888"/>
    <lineage>
        <taxon>Eukaryota</taxon>
        <taxon>Sar</taxon>
        <taxon>Alveolata</taxon>
        <taxon>Ciliophora</taxon>
        <taxon>Intramacronucleata</taxon>
        <taxon>Oligohymenophorea</taxon>
        <taxon>Peniculida</taxon>
        <taxon>Parameciidae</taxon>
        <taxon>Paramecium</taxon>
    </lineage>
</organism>
<evidence type="ECO:0000256" key="2">
    <source>
        <dbReference type="SAM" id="Phobius"/>
    </source>
</evidence>
<dbReference type="GO" id="GO:0005249">
    <property type="term" value="F:voltage-gated potassium channel activity"/>
    <property type="evidence" value="ECO:0000318"/>
    <property type="project" value="GO_Central"/>
</dbReference>
<dbReference type="GO" id="GO:0042391">
    <property type="term" value="P:regulation of membrane potential"/>
    <property type="evidence" value="ECO:0000318"/>
    <property type="project" value="GO_Central"/>
</dbReference>
<protein>
    <recommendedName>
        <fullName evidence="3">Cyclic nucleotide-binding domain-containing protein</fullName>
    </recommendedName>
</protein>
<dbReference type="SUPFAM" id="SSF81324">
    <property type="entry name" value="Voltage-gated potassium channels"/>
    <property type="match status" value="1"/>
</dbReference>
<keyword evidence="2" id="KW-0812">Transmembrane</keyword>
<keyword evidence="2" id="KW-1133">Transmembrane helix</keyword>
<feature type="domain" description="Cyclic nucleotide-binding" evidence="3">
    <location>
        <begin position="588"/>
        <end position="653"/>
    </location>
</feature>
<dbReference type="GeneID" id="5020784"/>
<dbReference type="InterPro" id="IPR013099">
    <property type="entry name" value="K_chnl_dom"/>
</dbReference>
<dbReference type="GO" id="GO:0071805">
    <property type="term" value="P:potassium ion transmembrane transport"/>
    <property type="evidence" value="ECO:0000318"/>
    <property type="project" value="GO_Central"/>
</dbReference>
<dbReference type="KEGG" id="ptm:GSPATT00006909001"/>